<feature type="non-terminal residue" evidence="13">
    <location>
        <position position="221"/>
    </location>
</feature>
<dbReference type="PANTHER" id="PTHR10027">
    <property type="entry name" value="CALCIUM-ACTIVATED POTASSIUM CHANNEL ALPHA CHAIN"/>
    <property type="match status" value="1"/>
</dbReference>
<evidence type="ECO:0000256" key="9">
    <source>
        <dbReference type="ARBA" id="ARBA00023136"/>
    </source>
</evidence>
<evidence type="ECO:0000256" key="6">
    <source>
        <dbReference type="ARBA" id="ARBA00022958"/>
    </source>
</evidence>
<keyword evidence="6" id="KW-0630">Potassium</keyword>
<sequence>TDHVVCEDDLAYTLLAFNCWIPGVSTFVSHLIHARPTDGVPLASKQVQRNPTRMEVQHAQLQTSDFLREHEGHTFPRAAADVYKRYGVILLAVADSETPSLIIKLNPGHDYKLKAQDVCYYMGELEGDTISNDPKLKRSAELNSSQCPRRTLAFEGRTYTDESRETRHSHRLSGSTTATALSRQGRLTVGSPPATIIPRLWSSKCHILKESRTQCCLQWRK</sequence>
<dbReference type="GO" id="GO:0005228">
    <property type="term" value="F:intracellular sodium-activated potassium channel activity"/>
    <property type="evidence" value="ECO:0007669"/>
    <property type="project" value="TreeGrafter"/>
</dbReference>
<keyword evidence="5" id="KW-0631">Potassium channel</keyword>
<evidence type="ECO:0000313" key="14">
    <source>
        <dbReference type="Proteomes" id="UP001497497"/>
    </source>
</evidence>
<feature type="region of interest" description="Disordered" evidence="11">
    <location>
        <begin position="158"/>
        <end position="184"/>
    </location>
</feature>
<evidence type="ECO:0000256" key="4">
    <source>
        <dbReference type="ARBA" id="ARBA00022692"/>
    </source>
</evidence>
<proteinExistence type="predicted"/>
<organism evidence="13 14">
    <name type="scientific">Lymnaea stagnalis</name>
    <name type="common">Great pond snail</name>
    <name type="synonym">Helix stagnalis</name>
    <dbReference type="NCBI Taxonomy" id="6523"/>
    <lineage>
        <taxon>Eukaryota</taxon>
        <taxon>Metazoa</taxon>
        <taxon>Spiralia</taxon>
        <taxon>Lophotrochozoa</taxon>
        <taxon>Mollusca</taxon>
        <taxon>Gastropoda</taxon>
        <taxon>Heterobranchia</taxon>
        <taxon>Euthyneura</taxon>
        <taxon>Panpulmonata</taxon>
        <taxon>Hygrophila</taxon>
        <taxon>Lymnaeoidea</taxon>
        <taxon>Lymnaeidae</taxon>
        <taxon>Lymnaea</taxon>
    </lineage>
</organism>
<gene>
    <name evidence="13" type="ORF">GSLYS_00010383001</name>
</gene>
<name>A0AAV2HSR0_LYMST</name>
<dbReference type="InterPro" id="IPR047871">
    <property type="entry name" value="K_chnl_Slo-like"/>
</dbReference>
<keyword evidence="2" id="KW-0813">Transport</keyword>
<keyword evidence="3" id="KW-0633">Potassium transport</keyword>
<keyword evidence="7" id="KW-1133">Transmembrane helix</keyword>
<reference evidence="13 14" key="1">
    <citation type="submission" date="2024-04" db="EMBL/GenBank/DDBJ databases">
        <authorList>
            <consortium name="Genoscope - CEA"/>
            <person name="William W."/>
        </authorList>
    </citation>
    <scope>NUCLEOTIDE SEQUENCE [LARGE SCALE GENOMIC DNA]</scope>
</reference>
<dbReference type="GO" id="GO:0005886">
    <property type="term" value="C:plasma membrane"/>
    <property type="evidence" value="ECO:0007669"/>
    <property type="project" value="TreeGrafter"/>
</dbReference>
<keyword evidence="10" id="KW-0407">Ion channel</keyword>
<evidence type="ECO:0000259" key="12">
    <source>
        <dbReference type="Pfam" id="PF03493"/>
    </source>
</evidence>
<keyword evidence="8" id="KW-0406">Ion transport</keyword>
<evidence type="ECO:0000256" key="7">
    <source>
        <dbReference type="ARBA" id="ARBA00022989"/>
    </source>
</evidence>
<dbReference type="Pfam" id="PF03493">
    <property type="entry name" value="BK_channel_a"/>
    <property type="match status" value="1"/>
</dbReference>
<feature type="compositionally biased region" description="Polar residues" evidence="11">
    <location>
        <begin position="172"/>
        <end position="182"/>
    </location>
</feature>
<keyword evidence="9" id="KW-0472">Membrane</keyword>
<evidence type="ECO:0000256" key="1">
    <source>
        <dbReference type="ARBA" id="ARBA00004141"/>
    </source>
</evidence>
<evidence type="ECO:0000313" key="13">
    <source>
        <dbReference type="EMBL" id="CAL1536470.1"/>
    </source>
</evidence>
<protein>
    <recommendedName>
        <fullName evidence="12">Calcium-activated potassium channel BK alpha subunit domain-containing protein</fullName>
    </recommendedName>
</protein>
<evidence type="ECO:0000256" key="2">
    <source>
        <dbReference type="ARBA" id="ARBA00022448"/>
    </source>
</evidence>
<evidence type="ECO:0000256" key="3">
    <source>
        <dbReference type="ARBA" id="ARBA00022538"/>
    </source>
</evidence>
<evidence type="ECO:0000256" key="5">
    <source>
        <dbReference type="ARBA" id="ARBA00022826"/>
    </source>
</evidence>
<evidence type="ECO:0000256" key="10">
    <source>
        <dbReference type="ARBA" id="ARBA00023303"/>
    </source>
</evidence>
<feature type="domain" description="Calcium-activated potassium channel BK alpha subunit" evidence="12">
    <location>
        <begin position="2"/>
        <end position="93"/>
    </location>
</feature>
<feature type="non-terminal residue" evidence="13">
    <location>
        <position position="1"/>
    </location>
</feature>
<dbReference type="InterPro" id="IPR003929">
    <property type="entry name" value="K_chnl_BK_asu"/>
</dbReference>
<dbReference type="Proteomes" id="UP001497497">
    <property type="component" value="Unassembled WGS sequence"/>
</dbReference>
<evidence type="ECO:0000256" key="11">
    <source>
        <dbReference type="SAM" id="MobiDB-lite"/>
    </source>
</evidence>
<keyword evidence="14" id="KW-1185">Reference proteome</keyword>
<dbReference type="EMBL" id="CAXITT010000231">
    <property type="protein sequence ID" value="CAL1536470.1"/>
    <property type="molecule type" value="Genomic_DNA"/>
</dbReference>
<comment type="caution">
    <text evidence="13">The sequence shown here is derived from an EMBL/GenBank/DDBJ whole genome shotgun (WGS) entry which is preliminary data.</text>
</comment>
<dbReference type="AlphaFoldDB" id="A0AAV2HSR0"/>
<comment type="subcellular location">
    <subcellularLocation>
        <location evidence="1">Membrane</location>
        <topology evidence="1">Multi-pass membrane protein</topology>
    </subcellularLocation>
</comment>
<dbReference type="PANTHER" id="PTHR10027:SF10">
    <property type="entry name" value="SLOWPOKE 2, ISOFORM D"/>
    <property type="match status" value="1"/>
</dbReference>
<dbReference type="GO" id="GO:0015271">
    <property type="term" value="F:outward rectifier potassium channel activity"/>
    <property type="evidence" value="ECO:0007669"/>
    <property type="project" value="TreeGrafter"/>
</dbReference>
<evidence type="ECO:0000256" key="8">
    <source>
        <dbReference type="ARBA" id="ARBA00023065"/>
    </source>
</evidence>
<accession>A0AAV2HSR0</accession>
<keyword evidence="4" id="KW-0812">Transmembrane</keyword>